<dbReference type="EMBL" id="JACEIK010000121">
    <property type="protein sequence ID" value="MCD7450221.1"/>
    <property type="molecule type" value="Genomic_DNA"/>
</dbReference>
<evidence type="ECO:0000313" key="2">
    <source>
        <dbReference type="EMBL" id="MCD7450221.1"/>
    </source>
</evidence>
<reference evidence="2 3" key="1">
    <citation type="journal article" date="2021" name="BMC Genomics">
        <title>Datura genome reveals duplications of psychoactive alkaloid biosynthetic genes and high mutation rate following tissue culture.</title>
        <authorList>
            <person name="Rajewski A."/>
            <person name="Carter-House D."/>
            <person name="Stajich J."/>
            <person name="Litt A."/>
        </authorList>
    </citation>
    <scope>NUCLEOTIDE SEQUENCE [LARGE SCALE GENOMIC DNA]</scope>
    <source>
        <strain evidence="2">AR-01</strain>
    </source>
</reference>
<name>A0ABS8RVF8_DATST</name>
<comment type="caution">
    <text evidence="2">The sequence shown here is derived from an EMBL/GenBank/DDBJ whole genome shotgun (WGS) entry which is preliminary data.</text>
</comment>
<dbReference type="Proteomes" id="UP000823775">
    <property type="component" value="Unassembled WGS sequence"/>
</dbReference>
<accession>A0ABS8RVF8</accession>
<keyword evidence="3" id="KW-1185">Reference proteome</keyword>
<proteinExistence type="predicted"/>
<sequence length="142" mass="16005">MAVGGVRRRLECRTKVFVSPPPDFLADDCTERNEGESSLALLHPLAISRNRKKEVQMHPPVNQRALQASAEARSKFEELPDPDVARHKIKRSMPELLAWSRSSFQKFLLGVGREDDTTRNNIAAMQPVDSDKTRPEASSRLI</sequence>
<feature type="region of interest" description="Disordered" evidence="1">
    <location>
        <begin position="118"/>
        <end position="142"/>
    </location>
</feature>
<feature type="compositionally biased region" description="Basic and acidic residues" evidence="1">
    <location>
        <begin position="129"/>
        <end position="142"/>
    </location>
</feature>
<evidence type="ECO:0000256" key="1">
    <source>
        <dbReference type="SAM" id="MobiDB-lite"/>
    </source>
</evidence>
<evidence type="ECO:0000313" key="3">
    <source>
        <dbReference type="Proteomes" id="UP000823775"/>
    </source>
</evidence>
<protein>
    <submittedName>
        <fullName evidence="2">Uncharacterized protein</fullName>
    </submittedName>
</protein>
<gene>
    <name evidence="2" type="ORF">HAX54_004518</name>
</gene>
<organism evidence="2 3">
    <name type="scientific">Datura stramonium</name>
    <name type="common">Jimsonweed</name>
    <name type="synonym">Common thornapple</name>
    <dbReference type="NCBI Taxonomy" id="4076"/>
    <lineage>
        <taxon>Eukaryota</taxon>
        <taxon>Viridiplantae</taxon>
        <taxon>Streptophyta</taxon>
        <taxon>Embryophyta</taxon>
        <taxon>Tracheophyta</taxon>
        <taxon>Spermatophyta</taxon>
        <taxon>Magnoliopsida</taxon>
        <taxon>eudicotyledons</taxon>
        <taxon>Gunneridae</taxon>
        <taxon>Pentapetalae</taxon>
        <taxon>asterids</taxon>
        <taxon>lamiids</taxon>
        <taxon>Solanales</taxon>
        <taxon>Solanaceae</taxon>
        <taxon>Solanoideae</taxon>
        <taxon>Datureae</taxon>
        <taxon>Datura</taxon>
    </lineage>
</organism>